<dbReference type="PROSITE" id="PS50801">
    <property type="entry name" value="STAS"/>
    <property type="match status" value="1"/>
</dbReference>
<evidence type="ECO:0000256" key="1">
    <source>
        <dbReference type="ARBA" id="ARBA00004141"/>
    </source>
</evidence>
<dbReference type="NCBIfam" id="TIGR00815">
    <property type="entry name" value="sulP"/>
    <property type="match status" value="1"/>
</dbReference>
<feature type="transmembrane region" description="Helical" evidence="6">
    <location>
        <begin position="322"/>
        <end position="342"/>
    </location>
</feature>
<feature type="transmembrane region" description="Helical" evidence="6">
    <location>
        <begin position="153"/>
        <end position="173"/>
    </location>
</feature>
<evidence type="ECO:0000256" key="4">
    <source>
        <dbReference type="ARBA" id="ARBA00023136"/>
    </source>
</evidence>
<evidence type="ECO:0000256" key="3">
    <source>
        <dbReference type="ARBA" id="ARBA00022989"/>
    </source>
</evidence>
<keyword evidence="8" id="KW-1185">Reference proteome</keyword>
<evidence type="ECO:0000313" key="9">
    <source>
        <dbReference type="RefSeq" id="XP_019624652.1"/>
    </source>
</evidence>
<feature type="transmembrane region" description="Helical" evidence="6">
    <location>
        <begin position="235"/>
        <end position="256"/>
    </location>
</feature>
<dbReference type="GO" id="GO:0016020">
    <property type="term" value="C:membrane"/>
    <property type="evidence" value="ECO:0007669"/>
    <property type="project" value="UniProtKB-SubCell"/>
</dbReference>
<dbReference type="Pfam" id="PF00916">
    <property type="entry name" value="Sulfate_transp"/>
    <property type="match status" value="1"/>
</dbReference>
<gene>
    <name evidence="9" type="primary">LOC109470240</name>
</gene>
<evidence type="ECO:0000313" key="8">
    <source>
        <dbReference type="Proteomes" id="UP000515135"/>
    </source>
</evidence>
<feature type="transmembrane region" description="Helical" evidence="6">
    <location>
        <begin position="292"/>
        <end position="310"/>
    </location>
</feature>
<feature type="region of interest" description="Disordered" evidence="5">
    <location>
        <begin position="733"/>
        <end position="758"/>
    </location>
</feature>
<dbReference type="InterPro" id="IPR002645">
    <property type="entry name" value="STAS_dom"/>
</dbReference>
<keyword evidence="4 6" id="KW-0472">Membrane</keyword>
<feature type="transmembrane region" description="Helical" evidence="6">
    <location>
        <begin position="507"/>
        <end position="536"/>
    </location>
</feature>
<protein>
    <submittedName>
        <fullName evidence="9">Sulfate transporter-like</fullName>
    </submittedName>
</protein>
<comment type="subcellular location">
    <subcellularLocation>
        <location evidence="1">Membrane</location>
        <topology evidence="1">Multi-pass membrane protein</topology>
    </subcellularLocation>
</comment>
<dbReference type="OrthoDB" id="288203at2759"/>
<dbReference type="InterPro" id="IPR018045">
    <property type="entry name" value="S04_transporter_CS"/>
</dbReference>
<sequence length="758" mass="83826">MATPTNSDTQENDQYGSADNITRLRVSSLPSSGLTTPEYNHEVKLEKTRGSIVSNDVGFHHVMHNRLKSHFRCSTDRVKKVLFSTLPILSWLPKYEVRENIVSDLIAGITVGIMHIPQGMSYALLATLPPIYGLYSAFFPVIIYAFLGTSRHLSIGVMAVLSIMVGATIERLLPAGAGQLPADLYNSTISNTTMAELQYQAEQAEVQERLYIAGAVTLMSGIFQVAMGLLRLGFITIYLSDPLVSAFTTAAAFHVVNSQIKYLFGLDIPRYSGPLSIVYTVIAIFSRITQTNIATLVTSIISIIVLVVLKELNLRYKHKLKGIPIPSELIVLIIGTVVSHFASMEERYGVKVVGVIPTGLPKPTVPRVSLFGQVAPDCVAISLVSFSYSLAIAKLFSKKYAYGIDANQELLAYGTSNLFGSFFSCFVCSTAISRTLVGEAAGTKTQLMSLVQCVVMLLVLLFMGPLFRSSQISVLAVIVVVNVKNMFKQFSELKPLWRTSRIDFVIWWVTFLAVVLLGLDIGLGTGMAFCLLTVLFRSQRPATTLLGQVPNCDIYRDIHNYKAAQEIPSVKIFRFDMSLFFSNCDHFKTSLYSQTGVDPVILLAQRKKAEAEREKIEKKRAKEAKKSSQDGKEMVELDGFIPMEVEDPPTPKLKTVILDCGPFNFLDSVAVNTLTQVHKDYKSVGVRFLLAHCKANIRDQLVSCGFFEKIECDNLFISVHDAVLFSLAEDAKEEAKEEESQQDGQATDVTHIEMESEI</sequence>
<feature type="transmembrane region" description="Helical" evidence="6">
    <location>
        <begin position="445"/>
        <end position="463"/>
    </location>
</feature>
<name>A0A6P4Z0S4_BRABE</name>
<dbReference type="Gene3D" id="3.30.750.24">
    <property type="entry name" value="STAS domain"/>
    <property type="match status" value="1"/>
</dbReference>
<feature type="transmembrane region" description="Helical" evidence="6">
    <location>
        <begin position="370"/>
        <end position="390"/>
    </location>
</feature>
<dbReference type="GO" id="GO:0008271">
    <property type="term" value="F:secondary active sulfate transmembrane transporter activity"/>
    <property type="evidence" value="ECO:0007669"/>
    <property type="project" value="InterPro"/>
</dbReference>
<organism evidence="8 9">
    <name type="scientific">Branchiostoma belcheri</name>
    <name type="common">Amphioxus</name>
    <dbReference type="NCBI Taxonomy" id="7741"/>
    <lineage>
        <taxon>Eukaryota</taxon>
        <taxon>Metazoa</taxon>
        <taxon>Chordata</taxon>
        <taxon>Cephalochordata</taxon>
        <taxon>Leptocardii</taxon>
        <taxon>Amphioxiformes</taxon>
        <taxon>Branchiostomatidae</taxon>
        <taxon>Branchiostoma</taxon>
    </lineage>
</organism>
<dbReference type="InterPro" id="IPR011547">
    <property type="entry name" value="SLC26A/SulP_dom"/>
</dbReference>
<dbReference type="CDD" id="cd07042">
    <property type="entry name" value="STAS_SulP_like_sulfate_transporter"/>
    <property type="match status" value="1"/>
</dbReference>
<reference evidence="9" key="1">
    <citation type="submission" date="2025-08" db="UniProtKB">
        <authorList>
            <consortium name="RefSeq"/>
        </authorList>
    </citation>
    <scope>IDENTIFICATION</scope>
    <source>
        <tissue evidence="9">Gonad</tissue>
    </source>
</reference>
<dbReference type="Pfam" id="PF01740">
    <property type="entry name" value="STAS"/>
    <property type="match status" value="1"/>
</dbReference>
<dbReference type="Proteomes" id="UP000515135">
    <property type="component" value="Unplaced"/>
</dbReference>
<dbReference type="InterPro" id="IPR036513">
    <property type="entry name" value="STAS_dom_sf"/>
</dbReference>
<evidence type="ECO:0000256" key="6">
    <source>
        <dbReference type="SAM" id="Phobius"/>
    </source>
</evidence>
<evidence type="ECO:0000256" key="2">
    <source>
        <dbReference type="ARBA" id="ARBA00022692"/>
    </source>
</evidence>
<dbReference type="AlphaFoldDB" id="A0A6P4Z0S4"/>
<dbReference type="PROSITE" id="PS01130">
    <property type="entry name" value="SLC26A"/>
    <property type="match status" value="1"/>
</dbReference>
<feature type="transmembrane region" description="Helical" evidence="6">
    <location>
        <begin position="210"/>
        <end position="229"/>
    </location>
</feature>
<dbReference type="PANTHER" id="PTHR11814">
    <property type="entry name" value="SULFATE TRANSPORTER"/>
    <property type="match status" value="1"/>
</dbReference>
<evidence type="ECO:0000259" key="7">
    <source>
        <dbReference type="PROSITE" id="PS50801"/>
    </source>
</evidence>
<dbReference type="SUPFAM" id="SSF52091">
    <property type="entry name" value="SpoIIaa-like"/>
    <property type="match status" value="1"/>
</dbReference>
<feature type="transmembrane region" description="Helical" evidence="6">
    <location>
        <begin position="122"/>
        <end position="147"/>
    </location>
</feature>
<keyword evidence="3 6" id="KW-1133">Transmembrane helix</keyword>
<proteinExistence type="predicted"/>
<feature type="transmembrane region" description="Helical" evidence="6">
    <location>
        <begin position="410"/>
        <end position="433"/>
    </location>
</feature>
<evidence type="ECO:0000256" key="5">
    <source>
        <dbReference type="SAM" id="MobiDB-lite"/>
    </source>
</evidence>
<accession>A0A6P4Z0S4</accession>
<feature type="domain" description="STAS" evidence="7">
    <location>
        <begin position="560"/>
        <end position="726"/>
    </location>
</feature>
<dbReference type="InterPro" id="IPR001902">
    <property type="entry name" value="SLC26A/SulP_fam"/>
</dbReference>
<keyword evidence="2 6" id="KW-0812">Transmembrane</keyword>
<dbReference type="GeneID" id="109470240"/>
<dbReference type="RefSeq" id="XP_019624652.1">
    <property type="nucleotide sequence ID" value="XM_019769093.1"/>
</dbReference>
<dbReference type="KEGG" id="bbel:109470240"/>